<dbReference type="EMBL" id="LVVM01003021">
    <property type="protein sequence ID" value="OJA15584.1"/>
    <property type="molecule type" value="Genomic_DNA"/>
</dbReference>
<evidence type="ECO:0000313" key="3">
    <source>
        <dbReference type="Proteomes" id="UP000183567"/>
    </source>
</evidence>
<evidence type="ECO:0000259" key="1">
    <source>
        <dbReference type="PROSITE" id="PS50011"/>
    </source>
</evidence>
<dbReference type="STRING" id="180088.A0A1J8QQ67"/>
<reference evidence="2 3" key="1">
    <citation type="submission" date="2016-03" db="EMBL/GenBank/DDBJ databases">
        <title>Comparative genomics of the ectomycorrhizal sister species Rhizopogon vinicolor and Rhizopogon vesiculosus (Basidiomycota: Boletales) reveals a divergence of the mating type B locus.</title>
        <authorList>
            <person name="Mujic A.B."/>
            <person name="Kuo A."/>
            <person name="Tritt A."/>
            <person name="Lipzen A."/>
            <person name="Chen C."/>
            <person name="Johnson J."/>
            <person name="Sharma A."/>
            <person name="Barry K."/>
            <person name="Grigoriev I.V."/>
            <person name="Spatafora J.W."/>
        </authorList>
    </citation>
    <scope>NUCLEOTIDE SEQUENCE [LARGE SCALE GENOMIC DNA]</scope>
    <source>
        <strain evidence="2 3">AM-OR11-056</strain>
    </source>
</reference>
<dbReference type="InterPro" id="IPR000719">
    <property type="entry name" value="Prot_kinase_dom"/>
</dbReference>
<dbReference type="OrthoDB" id="4062651at2759"/>
<dbReference type="Gene3D" id="1.10.510.10">
    <property type="entry name" value="Transferase(Phosphotransferase) domain 1"/>
    <property type="match status" value="1"/>
</dbReference>
<accession>A0A1J8QQ67</accession>
<dbReference type="InterPro" id="IPR011009">
    <property type="entry name" value="Kinase-like_dom_sf"/>
</dbReference>
<evidence type="ECO:0000313" key="2">
    <source>
        <dbReference type="EMBL" id="OJA15584.1"/>
    </source>
</evidence>
<name>A0A1J8QQ67_9AGAM</name>
<sequence length="276" mass="30848">MRVLIFNGSNVEGYSQFVMRELVHSYEAWASASDTFEYTVIVWKEGDDYYQSNHPSRTKPFDLDNLPITAPVTVTIPMHIFKGHWHPSLTEIPPLPPTDSFLKRPAILLDGCESDKYELRTPGADLVAEAMVYEVLKQHPHPGICMYYGCVRDGDYLTDICLKKYECRLMDTVWKGDPTLNTAAILDGISKGVQFLHETLSLVHNDINPANIMLDDAGDPVIIDFDSCLVPIGEEIGGRKGGTPGWTVEPMPTISLPENDIYGITQIGEFLKGNRT</sequence>
<feature type="domain" description="Protein kinase" evidence="1">
    <location>
        <begin position="74"/>
        <end position="276"/>
    </location>
</feature>
<dbReference type="SUPFAM" id="SSF56112">
    <property type="entry name" value="Protein kinase-like (PK-like)"/>
    <property type="match status" value="1"/>
</dbReference>
<organism evidence="2 3">
    <name type="scientific">Rhizopogon vesiculosus</name>
    <dbReference type="NCBI Taxonomy" id="180088"/>
    <lineage>
        <taxon>Eukaryota</taxon>
        <taxon>Fungi</taxon>
        <taxon>Dikarya</taxon>
        <taxon>Basidiomycota</taxon>
        <taxon>Agaricomycotina</taxon>
        <taxon>Agaricomycetes</taxon>
        <taxon>Agaricomycetidae</taxon>
        <taxon>Boletales</taxon>
        <taxon>Suillineae</taxon>
        <taxon>Rhizopogonaceae</taxon>
        <taxon>Rhizopogon</taxon>
    </lineage>
</organism>
<dbReference type="PROSITE" id="PS50011">
    <property type="entry name" value="PROTEIN_KINASE_DOM"/>
    <property type="match status" value="1"/>
</dbReference>
<dbReference type="Pfam" id="PF00069">
    <property type="entry name" value="Pkinase"/>
    <property type="match status" value="1"/>
</dbReference>
<protein>
    <recommendedName>
        <fullName evidence="1">Protein kinase domain-containing protein</fullName>
    </recommendedName>
</protein>
<comment type="caution">
    <text evidence="2">The sequence shown here is derived from an EMBL/GenBank/DDBJ whole genome shotgun (WGS) entry which is preliminary data.</text>
</comment>
<dbReference type="AlphaFoldDB" id="A0A1J8QQ67"/>
<dbReference type="GO" id="GO:0004672">
    <property type="term" value="F:protein kinase activity"/>
    <property type="evidence" value="ECO:0007669"/>
    <property type="project" value="InterPro"/>
</dbReference>
<keyword evidence="3" id="KW-1185">Reference proteome</keyword>
<dbReference type="GO" id="GO:0005524">
    <property type="term" value="F:ATP binding"/>
    <property type="evidence" value="ECO:0007669"/>
    <property type="project" value="InterPro"/>
</dbReference>
<gene>
    <name evidence="2" type="ORF">AZE42_11984</name>
</gene>
<dbReference type="Proteomes" id="UP000183567">
    <property type="component" value="Unassembled WGS sequence"/>
</dbReference>
<proteinExistence type="predicted"/>